<dbReference type="STRING" id="1385369.N825_14350"/>
<evidence type="ECO:0000313" key="2">
    <source>
        <dbReference type="EMBL" id="EWY38209.1"/>
    </source>
</evidence>
<sequence>MTLRPGQSYTFEAQGIGLTDTTLTLRNSAGAQVAFDDDSGAGLNSLINFTAPGNLPSGGSTYFLDVRGFGSRTGSYRVLAHTPGDQAANTGTSASIATDLTRTGFVGVSGDHDWFRTTLSAGTTYVFTQNGSGTNSLGDPVLRLRNSVGTQVAVDDDSGPGLNSRLTFTAGATGTYFLDAGAFADSGTGNYALGMTEVDDIFGTTGTNRNISISGVPNGAGFGSGRINSAADQDFHRVFLRAGELYQFQANNAGGATGLNDPTLALRNSAGAQVAFDDDGGVGLNSQIQFRPTASGNYYLDVGGFGSNVGNYSVVAREVQGNTGTYSTLGVSAVIGGSTSLTGDLHANGDQDFHRMTLTGGRTYRFDLRGSASGGGSLADPFLELRNSGGAIVRSDDDSGTGFDSSLTFQVAGAGAQTFFANTRAFGNNGSGTYRLQATTIA</sequence>
<proteinExistence type="predicted"/>
<dbReference type="EMBL" id="AVFL01000020">
    <property type="protein sequence ID" value="EWY38209.1"/>
    <property type="molecule type" value="Genomic_DNA"/>
</dbReference>
<dbReference type="SUPFAM" id="SSF89260">
    <property type="entry name" value="Collagen-binding domain"/>
    <property type="match status" value="1"/>
</dbReference>
<evidence type="ECO:0000313" key="3">
    <source>
        <dbReference type="Proteomes" id="UP000019486"/>
    </source>
</evidence>
<feature type="domain" description="Peptidase C-terminal archaeal/bacterial" evidence="1">
    <location>
        <begin position="112"/>
        <end position="178"/>
    </location>
</feature>
<gene>
    <name evidence="2" type="ORF">N825_14350</name>
</gene>
<protein>
    <recommendedName>
        <fullName evidence="1">Peptidase C-terminal archaeal/bacterial domain-containing protein</fullName>
    </recommendedName>
</protein>
<evidence type="ECO:0000259" key="1">
    <source>
        <dbReference type="Pfam" id="PF04151"/>
    </source>
</evidence>
<comment type="caution">
    <text evidence="2">The sequence shown here is derived from an EMBL/GenBank/DDBJ whole genome shotgun (WGS) entry which is preliminary data.</text>
</comment>
<dbReference type="AlphaFoldDB" id="W9GWP6"/>
<name>W9GWP6_9PROT</name>
<dbReference type="RefSeq" id="WP_037457575.1">
    <property type="nucleotide sequence ID" value="NZ_AVFL01000020.1"/>
</dbReference>
<reference evidence="2 3" key="1">
    <citation type="submission" date="2013-08" db="EMBL/GenBank/DDBJ databases">
        <title>The genome sequence of Skermanella stibiiresistens.</title>
        <authorList>
            <person name="Zhu W."/>
            <person name="Wang G."/>
        </authorList>
    </citation>
    <scope>NUCLEOTIDE SEQUENCE [LARGE SCALE GENOMIC DNA]</scope>
    <source>
        <strain evidence="2 3">SB22</strain>
    </source>
</reference>
<dbReference type="Gene3D" id="2.60.120.380">
    <property type="match status" value="4"/>
</dbReference>
<keyword evidence="3" id="KW-1185">Reference proteome</keyword>
<accession>W9GWP6</accession>
<dbReference type="Proteomes" id="UP000019486">
    <property type="component" value="Unassembled WGS sequence"/>
</dbReference>
<dbReference type="InterPro" id="IPR007280">
    <property type="entry name" value="Peptidase_C_arc/bac"/>
</dbReference>
<organism evidence="2 3">
    <name type="scientific">Skermanella stibiiresistens SB22</name>
    <dbReference type="NCBI Taxonomy" id="1385369"/>
    <lineage>
        <taxon>Bacteria</taxon>
        <taxon>Pseudomonadati</taxon>
        <taxon>Pseudomonadota</taxon>
        <taxon>Alphaproteobacteria</taxon>
        <taxon>Rhodospirillales</taxon>
        <taxon>Azospirillaceae</taxon>
        <taxon>Skermanella</taxon>
    </lineage>
</organism>
<dbReference type="Pfam" id="PF04151">
    <property type="entry name" value="PPC"/>
    <property type="match status" value="1"/>
</dbReference>